<dbReference type="Gene3D" id="3.20.20.100">
    <property type="entry name" value="NADP-dependent oxidoreductase domain"/>
    <property type="match status" value="1"/>
</dbReference>
<evidence type="ECO:0000256" key="8">
    <source>
        <dbReference type="ARBA" id="ARBA00047534"/>
    </source>
</evidence>
<dbReference type="InterPro" id="IPR020471">
    <property type="entry name" value="AKR"/>
</dbReference>
<dbReference type="InterPro" id="IPR023210">
    <property type="entry name" value="NADP_OxRdtase_dom"/>
</dbReference>
<protein>
    <recommendedName>
        <fullName evidence="3">D-xylose reductase [NAD(P)H]</fullName>
        <ecNumber evidence="3">1.1.1.307</ecNumber>
    </recommendedName>
</protein>
<feature type="active site" description="Proton donor" evidence="10">
    <location>
        <position position="54"/>
    </location>
</feature>
<keyword evidence="15" id="KW-1185">Reference proteome</keyword>
<evidence type="ECO:0000256" key="4">
    <source>
        <dbReference type="ARBA" id="ARBA00022629"/>
    </source>
</evidence>
<dbReference type="PANTHER" id="PTHR11732">
    <property type="entry name" value="ALDO/KETO REDUCTASE"/>
    <property type="match status" value="1"/>
</dbReference>
<dbReference type="PROSITE" id="PS00063">
    <property type="entry name" value="ALDOKETO_REDUCTASE_3"/>
    <property type="match status" value="1"/>
</dbReference>
<evidence type="ECO:0000256" key="9">
    <source>
        <dbReference type="ARBA" id="ARBA00049485"/>
    </source>
</evidence>
<reference evidence="14 15" key="1">
    <citation type="journal article" date="2016" name="Genome Biol. Evol.">
        <title>Divergent and convergent evolution of fungal pathogenicity.</title>
        <authorList>
            <person name="Shang Y."/>
            <person name="Xiao G."/>
            <person name="Zheng P."/>
            <person name="Cen K."/>
            <person name="Zhan S."/>
            <person name="Wang C."/>
        </authorList>
    </citation>
    <scope>NUCLEOTIDE SEQUENCE [LARGE SCALE GENOMIC DNA]</scope>
    <source>
        <strain evidence="14 15">ARSEF 7405</strain>
    </source>
</reference>
<proteinExistence type="inferred from homology"/>
<evidence type="ECO:0000256" key="3">
    <source>
        <dbReference type="ARBA" id="ARBA00012845"/>
    </source>
</evidence>
<keyword evidence="6" id="KW-0520">NAD</keyword>
<feature type="domain" description="NADP-dependent oxidoreductase" evidence="13">
    <location>
        <begin position="21"/>
        <end position="284"/>
    </location>
</feature>
<comment type="similarity">
    <text evidence="2">Belongs to the aldo/keto reductase family.</text>
</comment>
<evidence type="ECO:0000313" key="14">
    <source>
        <dbReference type="EMBL" id="KZZ93993.1"/>
    </source>
</evidence>
<evidence type="ECO:0000256" key="5">
    <source>
        <dbReference type="ARBA" id="ARBA00023002"/>
    </source>
</evidence>
<accession>A0A162IIK8</accession>
<evidence type="ECO:0000256" key="11">
    <source>
        <dbReference type="PIRSR" id="PIRSR000097-2"/>
    </source>
</evidence>
<gene>
    <name evidence="14" type="ORF">AAP_02086</name>
</gene>
<keyword evidence="4" id="KW-0859">Xylose metabolism</keyword>
<evidence type="ECO:0000313" key="15">
    <source>
        <dbReference type="Proteomes" id="UP000242877"/>
    </source>
</evidence>
<feature type="site" description="Lowers pKa of active site Tyr" evidence="12">
    <location>
        <position position="82"/>
    </location>
</feature>
<evidence type="ECO:0000256" key="10">
    <source>
        <dbReference type="PIRSR" id="PIRSR000097-1"/>
    </source>
</evidence>
<dbReference type="Proteomes" id="UP000242877">
    <property type="component" value="Unassembled WGS sequence"/>
</dbReference>
<keyword evidence="4" id="KW-0119">Carbohydrate metabolism</keyword>
<comment type="catalytic activity">
    <reaction evidence="9">
        <text>xylitol + NAD(+) = D-xylose + NADH + H(+)</text>
        <dbReference type="Rhea" id="RHEA:27441"/>
        <dbReference type="ChEBI" id="CHEBI:15378"/>
        <dbReference type="ChEBI" id="CHEBI:17151"/>
        <dbReference type="ChEBI" id="CHEBI:53455"/>
        <dbReference type="ChEBI" id="CHEBI:57540"/>
        <dbReference type="ChEBI" id="CHEBI:57945"/>
        <dbReference type="EC" id="1.1.1.307"/>
    </reaction>
</comment>
<dbReference type="GO" id="GO:0016491">
    <property type="term" value="F:oxidoreductase activity"/>
    <property type="evidence" value="ECO:0007669"/>
    <property type="project" value="UniProtKB-KW"/>
</dbReference>
<evidence type="ECO:0000259" key="13">
    <source>
        <dbReference type="Pfam" id="PF00248"/>
    </source>
</evidence>
<dbReference type="OrthoDB" id="416253at2759"/>
<comment type="function">
    <text evidence="7">Catalyzes the initial reaction in the xylose utilization pathway by reducing D-xylose into xylitol. Xylose is a major component of hemicelluloses such as xylan. Most fungi utilize D-xylose via three enzymatic reactions, xylose reductase (XR), xylitol dehydrogenase (XDH), and xylulokinase, to form xylulose 5-phosphate, which enters pentose phosphate pathway.</text>
</comment>
<evidence type="ECO:0000256" key="1">
    <source>
        <dbReference type="ARBA" id="ARBA00004722"/>
    </source>
</evidence>
<keyword evidence="5" id="KW-0560">Oxidoreductase</keyword>
<dbReference type="GO" id="GO:0042732">
    <property type="term" value="P:D-xylose metabolic process"/>
    <property type="evidence" value="ECO:0007669"/>
    <property type="project" value="UniProtKB-KW"/>
</dbReference>
<evidence type="ECO:0000256" key="7">
    <source>
        <dbReference type="ARBA" id="ARBA00025065"/>
    </source>
</evidence>
<dbReference type="EC" id="1.1.1.307" evidence="3"/>
<feature type="binding site" evidence="11">
    <location>
        <position position="113"/>
    </location>
    <ligand>
        <name>substrate</name>
    </ligand>
</feature>
<dbReference type="VEuPathDB" id="FungiDB:AAP_02086"/>
<comment type="pathway">
    <text evidence="1">Carbohydrate metabolism; D-xylose degradation.</text>
</comment>
<dbReference type="FunFam" id="3.20.20.100:FF:000007">
    <property type="entry name" value="NAD(P)H-dependent D-xylose reductase xyl1"/>
    <property type="match status" value="1"/>
</dbReference>
<dbReference type="PROSITE" id="PS00062">
    <property type="entry name" value="ALDOKETO_REDUCTASE_2"/>
    <property type="match status" value="1"/>
</dbReference>
<comment type="caution">
    <text evidence="14">The sequence shown here is derived from an EMBL/GenBank/DDBJ whole genome shotgun (WGS) entry which is preliminary data.</text>
</comment>
<dbReference type="PRINTS" id="PR00069">
    <property type="entry name" value="ALDKETRDTASE"/>
</dbReference>
<dbReference type="PROSITE" id="PS00798">
    <property type="entry name" value="ALDOKETO_REDUCTASE_1"/>
    <property type="match status" value="1"/>
</dbReference>
<dbReference type="InterPro" id="IPR036812">
    <property type="entry name" value="NAD(P)_OxRdtase_dom_sf"/>
</dbReference>
<dbReference type="AlphaFoldDB" id="A0A162IIK8"/>
<name>A0A162IIK8_9EURO</name>
<comment type="catalytic activity">
    <reaction evidence="8">
        <text>xylitol + NADP(+) = D-xylose + NADPH + H(+)</text>
        <dbReference type="Rhea" id="RHEA:27445"/>
        <dbReference type="ChEBI" id="CHEBI:15378"/>
        <dbReference type="ChEBI" id="CHEBI:17151"/>
        <dbReference type="ChEBI" id="CHEBI:53455"/>
        <dbReference type="ChEBI" id="CHEBI:57783"/>
        <dbReference type="ChEBI" id="CHEBI:58349"/>
        <dbReference type="EC" id="1.1.1.307"/>
    </reaction>
</comment>
<dbReference type="Pfam" id="PF00248">
    <property type="entry name" value="Aldo_ket_red"/>
    <property type="match status" value="1"/>
</dbReference>
<evidence type="ECO:0000256" key="2">
    <source>
        <dbReference type="ARBA" id="ARBA00007905"/>
    </source>
</evidence>
<dbReference type="EMBL" id="AZGZ01000007">
    <property type="protein sequence ID" value="KZZ93993.1"/>
    <property type="molecule type" value="Genomic_DNA"/>
</dbReference>
<organism evidence="14 15">
    <name type="scientific">Ascosphaera apis ARSEF 7405</name>
    <dbReference type="NCBI Taxonomy" id="392613"/>
    <lineage>
        <taxon>Eukaryota</taxon>
        <taxon>Fungi</taxon>
        <taxon>Dikarya</taxon>
        <taxon>Ascomycota</taxon>
        <taxon>Pezizomycotina</taxon>
        <taxon>Eurotiomycetes</taxon>
        <taxon>Eurotiomycetidae</taxon>
        <taxon>Onygenales</taxon>
        <taxon>Ascosphaeraceae</taxon>
        <taxon>Ascosphaera</taxon>
    </lineage>
</organism>
<dbReference type="InterPro" id="IPR018170">
    <property type="entry name" value="Aldo/ket_reductase_CS"/>
</dbReference>
<evidence type="ECO:0000256" key="6">
    <source>
        <dbReference type="ARBA" id="ARBA00023027"/>
    </source>
</evidence>
<dbReference type="SUPFAM" id="SSF51430">
    <property type="entry name" value="NAD(P)-linked oxidoreductase"/>
    <property type="match status" value="1"/>
</dbReference>
<evidence type="ECO:0000256" key="12">
    <source>
        <dbReference type="PIRSR" id="PIRSR000097-3"/>
    </source>
</evidence>
<dbReference type="PIRSF" id="PIRSF000097">
    <property type="entry name" value="AKR"/>
    <property type="match status" value="1"/>
</dbReference>
<sequence>MGADITETRYKLNTGADFPAIGLGTWQSGPGEVAKAVAHAVKSGYRHIDGALCYQNEKEVGEGLKEAFAAGVKREDVFVTTKLWCSYHQRVEEGIDQSLKDLGLDYVDLYLVHWPVPLNAHGNHPLFPKKEDGSRDIVQDWTHIDTWKSMEKLLDTGKVKAIGVSNYSVKYLEELLKEAKVVPAVNQIENHPLLPQQEIIDFCKAKGIVVTAYSPFGSTGTPIMEAAPIKKVAEKHGVSPATVLISWHLARGSAVIPKSVTPARIESNHKAVALDEEDMATIAKYTDDEWKKNGGPTRFVYPPWGIPLGFPDKDN</sequence>